<name>A0A8J4Q7C0_9ROSI</name>
<protein>
    <submittedName>
        <fullName evidence="1">Uncharacterized protein</fullName>
    </submittedName>
</protein>
<evidence type="ECO:0000313" key="2">
    <source>
        <dbReference type="Proteomes" id="UP000737018"/>
    </source>
</evidence>
<organism evidence="1 2">
    <name type="scientific">Castanea mollissima</name>
    <name type="common">Chinese chestnut</name>
    <dbReference type="NCBI Taxonomy" id="60419"/>
    <lineage>
        <taxon>Eukaryota</taxon>
        <taxon>Viridiplantae</taxon>
        <taxon>Streptophyta</taxon>
        <taxon>Embryophyta</taxon>
        <taxon>Tracheophyta</taxon>
        <taxon>Spermatophyta</taxon>
        <taxon>Magnoliopsida</taxon>
        <taxon>eudicotyledons</taxon>
        <taxon>Gunneridae</taxon>
        <taxon>Pentapetalae</taxon>
        <taxon>rosids</taxon>
        <taxon>fabids</taxon>
        <taxon>Fagales</taxon>
        <taxon>Fagaceae</taxon>
        <taxon>Castanea</taxon>
    </lineage>
</organism>
<comment type="caution">
    <text evidence="1">The sequence shown here is derived from an EMBL/GenBank/DDBJ whole genome shotgun (WGS) entry which is preliminary data.</text>
</comment>
<evidence type="ECO:0000313" key="1">
    <source>
        <dbReference type="EMBL" id="KAF3943501.1"/>
    </source>
</evidence>
<dbReference type="Proteomes" id="UP000737018">
    <property type="component" value="Unassembled WGS sequence"/>
</dbReference>
<gene>
    <name evidence="1" type="ORF">CMV_029951</name>
</gene>
<dbReference type="AlphaFoldDB" id="A0A8J4Q7C0"/>
<reference evidence="1" key="1">
    <citation type="submission" date="2020-03" db="EMBL/GenBank/DDBJ databases">
        <title>Castanea mollissima Vanexum genome sequencing.</title>
        <authorList>
            <person name="Staton M."/>
        </authorList>
    </citation>
    <scope>NUCLEOTIDE SEQUENCE</scope>
    <source>
        <tissue evidence="1">Leaf</tissue>
    </source>
</reference>
<dbReference type="EMBL" id="JRKL02012893">
    <property type="protein sequence ID" value="KAF3943501.1"/>
    <property type="molecule type" value="Genomic_DNA"/>
</dbReference>
<sequence length="68" mass="7873">MSILTNSSKVWYQWYWLNLLLWDLIIDFKKNVSISNSPVPSPGTVSSKSRTFRVEILNLARSSYNYGS</sequence>
<proteinExistence type="predicted"/>
<accession>A0A8J4Q7C0</accession>
<keyword evidence="2" id="KW-1185">Reference proteome</keyword>